<organism evidence="4 5">
    <name type="scientific">Actinopolymorpha pittospori</name>
    <dbReference type="NCBI Taxonomy" id="648752"/>
    <lineage>
        <taxon>Bacteria</taxon>
        <taxon>Bacillati</taxon>
        <taxon>Actinomycetota</taxon>
        <taxon>Actinomycetes</taxon>
        <taxon>Propionibacteriales</taxon>
        <taxon>Actinopolymorphaceae</taxon>
        <taxon>Actinopolymorpha</taxon>
    </lineage>
</organism>
<feature type="domain" description="Glycosyl transferase family 1" evidence="3">
    <location>
        <begin position="175"/>
        <end position="331"/>
    </location>
</feature>
<dbReference type="Proteomes" id="UP000638648">
    <property type="component" value="Unassembled WGS sequence"/>
</dbReference>
<proteinExistence type="predicted"/>
<evidence type="ECO:0000256" key="1">
    <source>
        <dbReference type="ARBA" id="ARBA00022676"/>
    </source>
</evidence>
<keyword evidence="1" id="KW-0328">Glycosyltransferase</keyword>
<evidence type="ECO:0000256" key="2">
    <source>
        <dbReference type="ARBA" id="ARBA00022679"/>
    </source>
</evidence>
<dbReference type="EMBL" id="JADBEM010000001">
    <property type="protein sequence ID" value="MBE1605877.1"/>
    <property type="molecule type" value="Genomic_DNA"/>
</dbReference>
<dbReference type="GO" id="GO:0016757">
    <property type="term" value="F:glycosyltransferase activity"/>
    <property type="evidence" value="ECO:0007669"/>
    <property type="project" value="UniProtKB-KW"/>
</dbReference>
<name>A0A927MYY5_9ACTN</name>
<evidence type="ECO:0000259" key="3">
    <source>
        <dbReference type="Pfam" id="PF00534"/>
    </source>
</evidence>
<dbReference type="SUPFAM" id="SSF53756">
    <property type="entry name" value="UDP-Glycosyltransferase/glycogen phosphorylase"/>
    <property type="match status" value="1"/>
</dbReference>
<reference evidence="4" key="1">
    <citation type="submission" date="2020-10" db="EMBL/GenBank/DDBJ databases">
        <title>Sequencing the genomes of 1000 actinobacteria strains.</title>
        <authorList>
            <person name="Klenk H.-P."/>
        </authorList>
    </citation>
    <scope>NUCLEOTIDE SEQUENCE</scope>
    <source>
        <strain evidence="4">DSM 45354</strain>
    </source>
</reference>
<evidence type="ECO:0000313" key="5">
    <source>
        <dbReference type="Proteomes" id="UP000638648"/>
    </source>
</evidence>
<accession>A0A927MYY5</accession>
<gene>
    <name evidence="4" type="ORF">HEB94_002725</name>
</gene>
<dbReference type="PANTHER" id="PTHR12526">
    <property type="entry name" value="GLYCOSYLTRANSFERASE"/>
    <property type="match status" value="1"/>
</dbReference>
<sequence length="362" mass="37256">MTASGAGPRAVHVILPNDIDDPTTPSGGNAYDRRICQGLAASGWAVHEHAVHGGWPRPDATERADLARVLAGLPDNAVVLLDGLVASAVPDVLVPQARRLRLVVLVHLPLGEAAVEPRHAEGDTLAAAVAVVTTSAWTRQRLIDLYGLPADRVHVATPGVDEAPVVPGSAAGSELLCVAAVTPHKGHDVLASALAAVADLPWTCECVGSLTLDPDFVDRLRRQISGAGLAGRVRLVGPRTGDDLDAAYAAADLLVLASRGETYGMVVTEALARGTPVLASAVNGLPEALGHAPDGSRPGLLVEPDPAALAGALRRWLGDADLREQVRRSARGRRGTLTGWAVTSALLSNVLGAALVTSGRPA</sequence>
<dbReference type="InterPro" id="IPR001296">
    <property type="entry name" value="Glyco_trans_1"/>
</dbReference>
<keyword evidence="5" id="KW-1185">Reference proteome</keyword>
<dbReference type="AlphaFoldDB" id="A0A927MYY5"/>
<keyword evidence="2" id="KW-0808">Transferase</keyword>
<dbReference type="RefSeq" id="WP_192750096.1">
    <property type="nucleotide sequence ID" value="NZ_BAABJL010000035.1"/>
</dbReference>
<dbReference type="PANTHER" id="PTHR12526:SF510">
    <property type="entry name" value="D-INOSITOL 3-PHOSPHATE GLYCOSYLTRANSFERASE"/>
    <property type="match status" value="1"/>
</dbReference>
<dbReference type="Gene3D" id="3.40.50.2000">
    <property type="entry name" value="Glycogen Phosphorylase B"/>
    <property type="match status" value="2"/>
</dbReference>
<protein>
    <submittedName>
        <fullName evidence="4">Glycosyltransferase involved in cell wall biosynthesis</fullName>
    </submittedName>
</protein>
<dbReference type="CDD" id="cd03801">
    <property type="entry name" value="GT4_PimA-like"/>
    <property type="match status" value="1"/>
</dbReference>
<evidence type="ECO:0000313" key="4">
    <source>
        <dbReference type="EMBL" id="MBE1605877.1"/>
    </source>
</evidence>
<comment type="caution">
    <text evidence="4">The sequence shown here is derived from an EMBL/GenBank/DDBJ whole genome shotgun (WGS) entry which is preliminary data.</text>
</comment>
<dbReference type="Pfam" id="PF00534">
    <property type="entry name" value="Glycos_transf_1"/>
    <property type="match status" value="1"/>
</dbReference>